<dbReference type="EMBL" id="PPTX01000019">
    <property type="protein sequence ID" value="RDB77145.1"/>
    <property type="molecule type" value="Genomic_DNA"/>
</dbReference>
<evidence type="ECO:0000313" key="2">
    <source>
        <dbReference type="EMBL" id="MVN32080.1"/>
    </source>
</evidence>
<feature type="compositionally biased region" description="Low complexity" evidence="1">
    <location>
        <begin position="26"/>
        <end position="36"/>
    </location>
</feature>
<organism evidence="3 6">
    <name type="scientific">Eggerthella lenta</name>
    <name type="common">Eubacterium lentum</name>
    <dbReference type="NCBI Taxonomy" id="84112"/>
    <lineage>
        <taxon>Bacteria</taxon>
        <taxon>Bacillati</taxon>
        <taxon>Actinomycetota</taxon>
        <taxon>Coriobacteriia</taxon>
        <taxon>Eggerthellales</taxon>
        <taxon>Eggerthellaceae</taxon>
        <taxon>Eggerthella</taxon>
    </lineage>
</organism>
<accession>A0A369NFZ0</accession>
<dbReference type="EMBL" id="WPOM01000004">
    <property type="protein sequence ID" value="MVN32080.1"/>
    <property type="molecule type" value="Genomic_DNA"/>
</dbReference>
<dbReference type="Proteomes" id="UP000253857">
    <property type="component" value="Unassembled WGS sequence"/>
</dbReference>
<evidence type="ECO:0000313" key="9">
    <source>
        <dbReference type="Proteomes" id="UP000436429"/>
    </source>
</evidence>
<reference evidence="6 7" key="1">
    <citation type="journal article" date="2018" name="Elife">
        <title>Discovery and characterization of a prevalent human gut bacterial enzyme sufficient for the inactivation of a family of plant toxins.</title>
        <authorList>
            <person name="Koppel N."/>
            <person name="Bisanz J.E."/>
            <person name="Pandelia M.E."/>
            <person name="Turnbaugh P.J."/>
            <person name="Balskus E.P."/>
        </authorList>
    </citation>
    <scope>NUCLEOTIDE SEQUENCE [LARGE SCALE GENOMIC DNA]</scope>
    <source>
        <strain evidence="5 8">16A</strain>
        <strain evidence="4 7">FAA1-1-60AUCSF</strain>
        <strain evidence="3 6">MR1 #12</strain>
    </source>
</reference>
<sequence length="70" mass="7819">MSDSQRKPRYILRPVVTPVAGAQPTKSAASKSEASSDPFLRPAQEDDDGYDPFSDRPPTPEPTFQEDPWR</sequence>
<proteinExistence type="predicted"/>
<dbReference type="EMBL" id="PPUQ01000002">
    <property type="protein sequence ID" value="RDC40972.1"/>
    <property type="molecule type" value="Genomic_DNA"/>
</dbReference>
<reference evidence="2 9" key="2">
    <citation type="submission" date="2019-11" db="EMBL/GenBank/DDBJ databases">
        <title>Whole genome shotgun sequencing (WGS) data from Adlercreutzia equolifaciens ResAG-91, Eggerthella lenta MRI-F36, MRI-F37, MRI-F40, ResAG-49, ResAG-88, ResAG-121, ResAG-145, and Gordonibacter sp. ResAG-5, ResAG-26, ResAG-43, ResAG-50, ResAG-59.</title>
        <authorList>
            <person name="Stoll D.A."/>
            <person name="Danylec N."/>
            <person name="Franz C.M.A.P."/>
            <person name="Huch M."/>
        </authorList>
    </citation>
    <scope>NUCLEOTIDE SEQUENCE [LARGE SCALE GENOMIC DNA]</scope>
    <source>
        <strain evidence="2 9">ResAG-88</strain>
    </source>
</reference>
<gene>
    <name evidence="5" type="ORF">C1853_02435</name>
    <name evidence="4" type="ORF">C1871_13245</name>
    <name evidence="3" type="ORF">C1872_11855</name>
    <name evidence="2" type="ORF">GO726_02675</name>
</gene>
<dbReference type="Proteomes" id="UP000436429">
    <property type="component" value="Unassembled WGS sequence"/>
</dbReference>
<dbReference type="Proteomes" id="UP000253752">
    <property type="component" value="Unassembled WGS sequence"/>
</dbReference>
<evidence type="ECO:0000313" key="4">
    <source>
        <dbReference type="EMBL" id="RDB82627.1"/>
    </source>
</evidence>
<comment type="caution">
    <text evidence="3">The sequence shown here is derived from an EMBL/GenBank/DDBJ whole genome shotgun (WGS) entry which is preliminary data.</text>
</comment>
<dbReference type="Proteomes" id="UP000253915">
    <property type="component" value="Unassembled WGS sequence"/>
</dbReference>
<name>A0A369NFZ0_EGGLN</name>
<evidence type="ECO:0000313" key="7">
    <source>
        <dbReference type="Proteomes" id="UP000253857"/>
    </source>
</evidence>
<feature type="region of interest" description="Disordered" evidence="1">
    <location>
        <begin position="1"/>
        <end position="70"/>
    </location>
</feature>
<dbReference type="GeneID" id="69509763"/>
<protein>
    <submittedName>
        <fullName evidence="3">Uncharacterized protein</fullName>
    </submittedName>
</protein>
<evidence type="ECO:0000313" key="6">
    <source>
        <dbReference type="Proteomes" id="UP000253752"/>
    </source>
</evidence>
<dbReference type="EMBL" id="PPTY01000032">
    <property type="protein sequence ID" value="RDB82627.1"/>
    <property type="molecule type" value="Genomic_DNA"/>
</dbReference>
<dbReference type="AlphaFoldDB" id="A0A369NFZ0"/>
<dbReference type="RefSeq" id="WP_009305876.1">
    <property type="nucleotide sequence ID" value="NZ_AP025575.1"/>
</dbReference>
<evidence type="ECO:0000313" key="8">
    <source>
        <dbReference type="Proteomes" id="UP000253915"/>
    </source>
</evidence>
<evidence type="ECO:0000313" key="5">
    <source>
        <dbReference type="EMBL" id="RDC40972.1"/>
    </source>
</evidence>
<evidence type="ECO:0000313" key="3">
    <source>
        <dbReference type="EMBL" id="RDB77145.1"/>
    </source>
</evidence>
<evidence type="ECO:0000256" key="1">
    <source>
        <dbReference type="SAM" id="MobiDB-lite"/>
    </source>
</evidence>